<keyword evidence="4" id="KW-1185">Reference proteome</keyword>
<keyword evidence="1" id="KW-0812">Transmembrane</keyword>
<dbReference type="AlphaFoldDB" id="A0A1M7RRS2"/>
<dbReference type="EMBL" id="FRDI01000002">
    <property type="protein sequence ID" value="SHN48891.1"/>
    <property type="molecule type" value="Genomic_DNA"/>
</dbReference>
<feature type="domain" description="Mce/MlaD" evidence="2">
    <location>
        <begin position="46"/>
        <end position="116"/>
    </location>
</feature>
<sequence length="303" mass="32857">MEIRASYALVGLFTLLSIVGLISFSLWSASNNNQNDQMMYEAVFSGSVSGLSVGNDALFNGVRVGQVRRINLDQKDPSLVNVLVEISDDTPVRKDSVARLEARGMTGLAVVSISGGSAESPLLVPTAQERIPKIQTISSPLDVFLSNAPEMITAANKAMQNVQAMLSEENQKSIKEILESTDTILSNIANGADSMPVAMNNLAKASQDLNKLINNLNKLSNTELKGTLTELNQTIKSINNILKKSEPSITLFATEGLNDARRAISEARLLLGTLNRVALKLESDPRRFFFGNTLPEYSAKNEK</sequence>
<gene>
    <name evidence="3" type="ORF">SAMN02745728_00067</name>
</gene>
<keyword evidence="1" id="KW-1133">Transmembrane helix</keyword>
<evidence type="ECO:0000256" key="1">
    <source>
        <dbReference type="SAM" id="Phobius"/>
    </source>
</evidence>
<dbReference type="Pfam" id="PF02470">
    <property type="entry name" value="MlaD"/>
    <property type="match status" value="1"/>
</dbReference>
<organism evidence="3 4">
    <name type="scientific">Desulfovibrio litoralis DSM 11393</name>
    <dbReference type="NCBI Taxonomy" id="1121455"/>
    <lineage>
        <taxon>Bacteria</taxon>
        <taxon>Pseudomonadati</taxon>
        <taxon>Thermodesulfobacteriota</taxon>
        <taxon>Desulfovibrionia</taxon>
        <taxon>Desulfovibrionales</taxon>
        <taxon>Desulfovibrionaceae</taxon>
        <taxon>Desulfovibrio</taxon>
    </lineage>
</organism>
<accession>A0A1M7RRS2</accession>
<feature type="transmembrane region" description="Helical" evidence="1">
    <location>
        <begin position="7"/>
        <end position="27"/>
    </location>
</feature>
<evidence type="ECO:0000313" key="4">
    <source>
        <dbReference type="Proteomes" id="UP000186469"/>
    </source>
</evidence>
<dbReference type="InterPro" id="IPR003399">
    <property type="entry name" value="Mce/MlaD"/>
</dbReference>
<name>A0A1M7RRS2_9BACT</name>
<dbReference type="STRING" id="1121455.SAMN02745728_00067"/>
<evidence type="ECO:0000313" key="3">
    <source>
        <dbReference type="EMBL" id="SHN48891.1"/>
    </source>
</evidence>
<dbReference type="OrthoDB" id="5372112at2"/>
<keyword evidence="1" id="KW-0472">Membrane</keyword>
<reference evidence="3 4" key="1">
    <citation type="submission" date="2016-12" db="EMBL/GenBank/DDBJ databases">
        <authorList>
            <person name="Song W.-J."/>
            <person name="Kurnit D.M."/>
        </authorList>
    </citation>
    <scope>NUCLEOTIDE SEQUENCE [LARGE SCALE GENOMIC DNA]</scope>
    <source>
        <strain evidence="3 4">DSM 11393</strain>
    </source>
</reference>
<protein>
    <submittedName>
        <fullName evidence="3">Phospholipid/cholesterol/gamma-HCH transport system substrate-binding protein</fullName>
    </submittedName>
</protein>
<dbReference type="PANTHER" id="PTHR36698:SF2">
    <property type="entry name" value="MCE_MLAD DOMAIN-CONTAINING PROTEIN"/>
    <property type="match status" value="1"/>
</dbReference>
<evidence type="ECO:0000259" key="2">
    <source>
        <dbReference type="Pfam" id="PF02470"/>
    </source>
</evidence>
<dbReference type="RefSeq" id="WP_072695350.1">
    <property type="nucleotide sequence ID" value="NZ_FRDI01000002.1"/>
</dbReference>
<dbReference type="PANTHER" id="PTHR36698">
    <property type="entry name" value="BLL5892 PROTEIN"/>
    <property type="match status" value="1"/>
</dbReference>
<dbReference type="Proteomes" id="UP000186469">
    <property type="component" value="Unassembled WGS sequence"/>
</dbReference>
<proteinExistence type="predicted"/>